<dbReference type="InterPro" id="IPR029058">
    <property type="entry name" value="AB_hydrolase_fold"/>
</dbReference>
<accession>A0A5C6F580</accession>
<dbReference type="Proteomes" id="UP000317977">
    <property type="component" value="Unassembled WGS sequence"/>
</dbReference>
<sequence length="336" mass="36614" precursor="true">MRAILFLVLIAAFHAHAVAQPSKSRAAAIAQNYPAIPESIQRRPVTIWSDGTRMAGDLYLPADMAPEAKLPAIVFIAGTGGTKKGTPARMASVFVQNGYAFLAFDYRGWGESDSKLQMLEDMPEPNENGDVTVKARAISWQMDFADQVEDIRNAIAFVSGSPNVDNERIGVLGTSYGGGLATWIAANDSRVRCAAVQVPGMGGGRGPAAERRGLNLQTKQARGEIEPVPYETGAPRGKMSSYAHMRYNTAKSIGYDVIKAAEKITIPMLIIDAENEELIDRTKNGEWVAGILESNGTPVKYHVLKGIQHYGVYKKKFDEAASMEVEWFNQFLKSAQ</sequence>
<evidence type="ECO:0000259" key="3">
    <source>
        <dbReference type="Pfam" id="PF02129"/>
    </source>
</evidence>
<reference evidence="4 5" key="1">
    <citation type="submission" date="2019-02" db="EMBL/GenBank/DDBJ databases">
        <title>Deep-cultivation of Planctomycetes and their phenomic and genomic characterization uncovers novel biology.</title>
        <authorList>
            <person name="Wiegand S."/>
            <person name="Jogler M."/>
            <person name="Boedeker C."/>
            <person name="Pinto D."/>
            <person name="Vollmers J."/>
            <person name="Rivas-Marin E."/>
            <person name="Kohn T."/>
            <person name="Peeters S.H."/>
            <person name="Heuer A."/>
            <person name="Rast P."/>
            <person name="Oberbeckmann S."/>
            <person name="Bunk B."/>
            <person name="Jeske O."/>
            <person name="Meyerdierks A."/>
            <person name="Storesund J.E."/>
            <person name="Kallscheuer N."/>
            <person name="Luecker S."/>
            <person name="Lage O.M."/>
            <person name="Pohl T."/>
            <person name="Merkel B.J."/>
            <person name="Hornburger P."/>
            <person name="Mueller R.-W."/>
            <person name="Bruemmer F."/>
            <person name="Labrenz M."/>
            <person name="Spormann A.M."/>
            <person name="Op Den Camp H."/>
            <person name="Overmann J."/>
            <person name="Amann R."/>
            <person name="Jetten M.S.M."/>
            <person name="Mascher T."/>
            <person name="Medema M.H."/>
            <person name="Devos D.P."/>
            <person name="Kaster A.-K."/>
            <person name="Ovreas L."/>
            <person name="Rohde M."/>
            <person name="Galperin M.Y."/>
            <person name="Jogler C."/>
        </authorList>
    </citation>
    <scope>NUCLEOTIDE SEQUENCE [LARGE SCALE GENOMIC DNA]</scope>
    <source>
        <strain evidence="4 5">Poly59</strain>
    </source>
</reference>
<feature type="signal peptide" evidence="2">
    <location>
        <begin position="1"/>
        <end position="17"/>
    </location>
</feature>
<dbReference type="InterPro" id="IPR050261">
    <property type="entry name" value="FrsA_esterase"/>
</dbReference>
<protein>
    <submittedName>
        <fullName evidence="4">Alpha/beta hydrolase family protein</fullName>
    </submittedName>
</protein>
<dbReference type="AlphaFoldDB" id="A0A5C6F580"/>
<dbReference type="GO" id="GO:0052689">
    <property type="term" value="F:carboxylic ester hydrolase activity"/>
    <property type="evidence" value="ECO:0007669"/>
    <property type="project" value="UniProtKB-ARBA"/>
</dbReference>
<dbReference type="Pfam" id="PF02129">
    <property type="entry name" value="Peptidase_S15"/>
    <property type="match status" value="1"/>
</dbReference>
<keyword evidence="2" id="KW-0732">Signal</keyword>
<dbReference type="Gene3D" id="3.40.50.1820">
    <property type="entry name" value="alpha/beta hydrolase"/>
    <property type="match status" value="1"/>
</dbReference>
<feature type="domain" description="Xaa-Pro dipeptidyl-peptidase-like" evidence="3">
    <location>
        <begin position="50"/>
        <end position="202"/>
    </location>
</feature>
<dbReference type="PANTHER" id="PTHR22946:SF9">
    <property type="entry name" value="POLYKETIDE TRANSFERASE AF380"/>
    <property type="match status" value="1"/>
</dbReference>
<dbReference type="RefSeq" id="WP_186776203.1">
    <property type="nucleotide sequence ID" value="NZ_SJPX01000002.1"/>
</dbReference>
<feature type="chain" id="PRO_5022997691" evidence="2">
    <location>
        <begin position="18"/>
        <end position="336"/>
    </location>
</feature>
<evidence type="ECO:0000256" key="1">
    <source>
        <dbReference type="ARBA" id="ARBA00022801"/>
    </source>
</evidence>
<keyword evidence="5" id="KW-1185">Reference proteome</keyword>
<name>A0A5C6F580_9BACT</name>
<dbReference type="PANTHER" id="PTHR22946">
    <property type="entry name" value="DIENELACTONE HYDROLASE DOMAIN-CONTAINING PROTEIN-RELATED"/>
    <property type="match status" value="1"/>
</dbReference>
<evidence type="ECO:0000313" key="5">
    <source>
        <dbReference type="Proteomes" id="UP000317977"/>
    </source>
</evidence>
<proteinExistence type="predicted"/>
<organism evidence="4 5">
    <name type="scientific">Rubripirellula reticaptiva</name>
    <dbReference type="NCBI Taxonomy" id="2528013"/>
    <lineage>
        <taxon>Bacteria</taxon>
        <taxon>Pseudomonadati</taxon>
        <taxon>Planctomycetota</taxon>
        <taxon>Planctomycetia</taxon>
        <taxon>Pirellulales</taxon>
        <taxon>Pirellulaceae</taxon>
        <taxon>Rubripirellula</taxon>
    </lineage>
</organism>
<dbReference type="InterPro" id="IPR000383">
    <property type="entry name" value="Xaa-Pro-like_dom"/>
</dbReference>
<dbReference type="EMBL" id="SJPX01000002">
    <property type="protein sequence ID" value="TWU56365.1"/>
    <property type="molecule type" value="Genomic_DNA"/>
</dbReference>
<evidence type="ECO:0000313" key="4">
    <source>
        <dbReference type="EMBL" id="TWU56365.1"/>
    </source>
</evidence>
<keyword evidence="1 4" id="KW-0378">Hydrolase</keyword>
<comment type="caution">
    <text evidence="4">The sequence shown here is derived from an EMBL/GenBank/DDBJ whole genome shotgun (WGS) entry which is preliminary data.</text>
</comment>
<dbReference type="SUPFAM" id="SSF53474">
    <property type="entry name" value="alpha/beta-Hydrolases"/>
    <property type="match status" value="1"/>
</dbReference>
<gene>
    <name evidence="4" type="ORF">Poly59_26690</name>
</gene>
<evidence type="ECO:0000256" key="2">
    <source>
        <dbReference type="SAM" id="SignalP"/>
    </source>
</evidence>